<dbReference type="Gene3D" id="3.40.630.30">
    <property type="match status" value="1"/>
</dbReference>
<dbReference type="AlphaFoldDB" id="A0AA44IBJ1"/>
<accession>A0AA44IBJ1</accession>
<dbReference type="EMBL" id="JAAXOU010000005">
    <property type="protein sequence ID" value="NKY12771.1"/>
    <property type="molecule type" value="Genomic_DNA"/>
</dbReference>
<dbReference type="RefSeq" id="WP_168437055.1">
    <property type="nucleotide sequence ID" value="NZ_JAAXOU010000005.1"/>
</dbReference>
<evidence type="ECO:0000313" key="2">
    <source>
        <dbReference type="EMBL" id="NKY12771.1"/>
    </source>
</evidence>
<name>A0AA44IBJ1_STRE0</name>
<sequence>MRYSIRPVRAGEWREVRALRLDALRDPAAPLAFLDTYEAAVVRPEAYWRERTESTAEGSATGRQVVAVAPDGRWVGSVTALLERPGQEVLFGEVPEVDQAHLVGVYLRSEARGGGVAEKLLGAAVDWAWSLREPVVRRVRLYVHERNARAVGLYRKAAFLPSGRALPVKGEPGVVEREYEMWRLDGREDGEGPLGG</sequence>
<reference evidence="2 3" key="1">
    <citation type="submission" date="2020-04" db="EMBL/GenBank/DDBJ databases">
        <title>MicrobeNet Type strains.</title>
        <authorList>
            <person name="Nicholson A.C."/>
        </authorList>
    </citation>
    <scope>NUCLEOTIDE SEQUENCE [LARGE SCALE GENOMIC DNA]</scope>
    <source>
        <strain evidence="2 3">DSM 40738</strain>
    </source>
</reference>
<evidence type="ECO:0000259" key="1">
    <source>
        <dbReference type="PROSITE" id="PS51186"/>
    </source>
</evidence>
<protein>
    <submittedName>
        <fullName evidence="2">GNAT family N-acetyltransferase</fullName>
    </submittedName>
</protein>
<keyword evidence="3" id="KW-1185">Reference proteome</keyword>
<comment type="caution">
    <text evidence="2">The sequence shown here is derived from an EMBL/GenBank/DDBJ whole genome shotgun (WGS) entry which is preliminary data.</text>
</comment>
<dbReference type="CDD" id="cd04301">
    <property type="entry name" value="NAT_SF"/>
    <property type="match status" value="1"/>
</dbReference>
<gene>
    <name evidence="2" type="ORF">HGA06_00915</name>
</gene>
<dbReference type="Proteomes" id="UP000570003">
    <property type="component" value="Unassembled WGS sequence"/>
</dbReference>
<dbReference type="GO" id="GO:0016747">
    <property type="term" value="F:acyltransferase activity, transferring groups other than amino-acyl groups"/>
    <property type="evidence" value="ECO:0007669"/>
    <property type="project" value="InterPro"/>
</dbReference>
<dbReference type="PROSITE" id="PS51186">
    <property type="entry name" value="GNAT"/>
    <property type="match status" value="1"/>
</dbReference>
<feature type="domain" description="N-acetyltransferase" evidence="1">
    <location>
        <begin position="3"/>
        <end position="186"/>
    </location>
</feature>
<dbReference type="InterPro" id="IPR016181">
    <property type="entry name" value="Acyl_CoA_acyltransferase"/>
</dbReference>
<evidence type="ECO:0000313" key="3">
    <source>
        <dbReference type="Proteomes" id="UP000570003"/>
    </source>
</evidence>
<organism evidence="2 3">
    <name type="scientific">Streptomyces somaliensis (strain ATCC 33201 / DSM 40738 / JCM 12659 / KCTC 9044 / NCTC 11332 / NRRL B-12077 / IP 733)</name>
    <dbReference type="NCBI Taxonomy" id="1134445"/>
    <lineage>
        <taxon>Bacteria</taxon>
        <taxon>Bacillati</taxon>
        <taxon>Actinomycetota</taxon>
        <taxon>Actinomycetes</taxon>
        <taxon>Kitasatosporales</taxon>
        <taxon>Streptomycetaceae</taxon>
        <taxon>Streptomyces</taxon>
    </lineage>
</organism>
<dbReference type="SUPFAM" id="SSF55729">
    <property type="entry name" value="Acyl-CoA N-acyltransferases (Nat)"/>
    <property type="match status" value="1"/>
</dbReference>
<dbReference type="Pfam" id="PF00583">
    <property type="entry name" value="Acetyltransf_1"/>
    <property type="match status" value="1"/>
</dbReference>
<dbReference type="InterPro" id="IPR000182">
    <property type="entry name" value="GNAT_dom"/>
</dbReference>
<proteinExistence type="predicted"/>